<proteinExistence type="predicted"/>
<name>A0A8X6P9L7_NEPPI</name>
<dbReference type="EMBL" id="BMAW01017595">
    <property type="protein sequence ID" value="GFT54735.1"/>
    <property type="molecule type" value="Genomic_DNA"/>
</dbReference>
<protein>
    <submittedName>
        <fullName evidence="1">Uncharacterized protein</fullName>
    </submittedName>
</protein>
<reference evidence="1" key="1">
    <citation type="submission" date="2020-08" db="EMBL/GenBank/DDBJ databases">
        <title>Multicomponent nature underlies the extraordinary mechanical properties of spider dragline silk.</title>
        <authorList>
            <person name="Kono N."/>
            <person name="Nakamura H."/>
            <person name="Mori M."/>
            <person name="Yoshida Y."/>
            <person name="Ohtoshi R."/>
            <person name="Malay A.D."/>
            <person name="Moran D.A.P."/>
            <person name="Tomita M."/>
            <person name="Numata K."/>
            <person name="Arakawa K."/>
        </authorList>
    </citation>
    <scope>NUCLEOTIDE SEQUENCE</scope>
</reference>
<sequence>MNSSPYQSQDSTEFNSESIAAQQSVSFFHETNQSLTAGIDSTIFNQTFSAFSLRPSISFSSQQLQPIVSLSHESTTFLSQHSTESISQQSTDFISHQPNSTTTLRNFSDHTYSFTSNEPNSFFTSESGEILSPWLEGPSFFQTSNSFPCPPIESLSPYSTESAYLFTAESASLQPNETASSETYRYFSTSTYSSIFNKLNLIFTSQNQTDLFLQPGDSYSDASLRLFPFLQVESPSQYSIESNYLQSAESISSQPDLSLLNEIYRYFSTDIDSTVLNQESLSSVHQPDFLRPNLPFPFEPDKLLSLNSIQPTAFLSQHSIESSSLQHTEFFSLLPDESPPLETTSNRIISSLIPEEDETVSIDRNASFSLQSTFLETFPSLSTTYISHQMSESVSHQTFSSLTSQTVEYMPIRPTVSYFSETGRVSFVQPHLFPFLQPPPPSIQESYISSSHMLEIPENTPEGITSQDPAVDFTYIANIPSEYESGMYGTYEPSADSSNKPTESFSSEPVVVSVQVISTTREPTRAAYEAASFSTQDMTITFLPIYFTQETVMYSTQNPALPFPEQIIPLYNESGILSNREKIALSALNLAITSAHESAISFAPMPKMSSQQKQDNTFSHDPSMSSDISTICSVHNSKIHSAQR</sequence>
<keyword evidence="2" id="KW-1185">Reference proteome</keyword>
<dbReference type="Proteomes" id="UP000887013">
    <property type="component" value="Unassembled WGS sequence"/>
</dbReference>
<evidence type="ECO:0000313" key="2">
    <source>
        <dbReference type="Proteomes" id="UP000887013"/>
    </source>
</evidence>
<organism evidence="1 2">
    <name type="scientific">Nephila pilipes</name>
    <name type="common">Giant wood spider</name>
    <name type="synonym">Nephila maculata</name>
    <dbReference type="NCBI Taxonomy" id="299642"/>
    <lineage>
        <taxon>Eukaryota</taxon>
        <taxon>Metazoa</taxon>
        <taxon>Ecdysozoa</taxon>
        <taxon>Arthropoda</taxon>
        <taxon>Chelicerata</taxon>
        <taxon>Arachnida</taxon>
        <taxon>Araneae</taxon>
        <taxon>Araneomorphae</taxon>
        <taxon>Entelegynae</taxon>
        <taxon>Araneoidea</taxon>
        <taxon>Nephilidae</taxon>
        <taxon>Nephila</taxon>
    </lineage>
</organism>
<dbReference type="AlphaFoldDB" id="A0A8X6P9L7"/>
<evidence type="ECO:0000313" key="1">
    <source>
        <dbReference type="EMBL" id="GFT54735.1"/>
    </source>
</evidence>
<comment type="caution">
    <text evidence="1">The sequence shown here is derived from an EMBL/GenBank/DDBJ whole genome shotgun (WGS) entry which is preliminary data.</text>
</comment>
<gene>
    <name evidence="1" type="ORF">NPIL_407021</name>
</gene>
<accession>A0A8X6P9L7</accession>